<dbReference type="OrthoDB" id="9790889at2"/>
<comment type="caution">
    <text evidence="1">The sequence shown here is derived from an EMBL/GenBank/DDBJ whole genome shotgun (WGS) entry which is preliminary data.</text>
</comment>
<evidence type="ECO:0000313" key="1">
    <source>
        <dbReference type="EMBL" id="KUM84333.1"/>
    </source>
</evidence>
<organism evidence="1 2">
    <name type="scientific">Streptomyces pseudovenezuelae</name>
    <dbReference type="NCBI Taxonomy" id="67350"/>
    <lineage>
        <taxon>Bacteria</taxon>
        <taxon>Bacillati</taxon>
        <taxon>Actinomycetota</taxon>
        <taxon>Actinomycetes</taxon>
        <taxon>Kitasatosporales</taxon>
        <taxon>Streptomycetaceae</taxon>
        <taxon>Streptomyces</taxon>
        <taxon>Streptomyces aurantiacus group</taxon>
    </lineage>
</organism>
<sequence>MLEGQVPGWSADFDAWAADALTRGAGDELAAFRTRAPGTPYAHPTVDHYIPLFITLGVAAHPRPAGADHRRGVHDRLLQALVPDHRVTPTAV</sequence>
<dbReference type="SUPFAM" id="SSF53213">
    <property type="entry name" value="LigB-like"/>
    <property type="match status" value="1"/>
</dbReference>
<accession>A0A117PPB8</accession>
<evidence type="ECO:0008006" key="3">
    <source>
        <dbReference type="Google" id="ProtNLM"/>
    </source>
</evidence>
<gene>
    <name evidence="1" type="ORF">AQI94_31960</name>
</gene>
<name>A0A117PPB8_9ACTN</name>
<dbReference type="Proteomes" id="UP000053039">
    <property type="component" value="Unassembled WGS sequence"/>
</dbReference>
<dbReference type="Gene3D" id="3.40.830.10">
    <property type="entry name" value="LigB-like"/>
    <property type="match status" value="1"/>
</dbReference>
<reference evidence="1 2" key="1">
    <citation type="submission" date="2015-10" db="EMBL/GenBank/DDBJ databases">
        <title>Draft genome sequence of Streptomyces pseudovenezuelae DSM 40212, type strain for the species Streptomyces pseudovenezuelae.</title>
        <authorList>
            <person name="Ruckert C."/>
            <person name="Winkler A."/>
            <person name="Kalinowski J."/>
            <person name="Kampfer P."/>
            <person name="Glaeser S."/>
        </authorList>
    </citation>
    <scope>NUCLEOTIDE SEQUENCE [LARGE SCALE GENOMIC DNA]</scope>
    <source>
        <strain evidence="1 2">DSM 40212</strain>
    </source>
</reference>
<protein>
    <recommendedName>
        <fullName evidence="3">Extradiol ring-cleavage dioxygenase class III enzyme subunit B domain-containing protein</fullName>
    </recommendedName>
</protein>
<dbReference type="EMBL" id="LMWM01000033">
    <property type="protein sequence ID" value="KUM84333.1"/>
    <property type="molecule type" value="Genomic_DNA"/>
</dbReference>
<dbReference type="RefSeq" id="WP_051832552.1">
    <property type="nucleotide sequence ID" value="NZ_JBEYZI010000158.1"/>
</dbReference>
<evidence type="ECO:0000313" key="2">
    <source>
        <dbReference type="Proteomes" id="UP000053039"/>
    </source>
</evidence>
<dbReference type="AlphaFoldDB" id="A0A117PPB8"/>
<proteinExistence type="predicted"/>